<feature type="region of interest" description="Disordered" evidence="1">
    <location>
        <begin position="2343"/>
        <end position="2466"/>
    </location>
</feature>
<evidence type="ECO:0000313" key="3">
    <source>
        <dbReference type="EMBL" id="KAF5341081.1"/>
    </source>
</evidence>
<evidence type="ECO:0000313" key="4">
    <source>
        <dbReference type="Proteomes" id="UP000541558"/>
    </source>
</evidence>
<dbReference type="PANTHER" id="PTHR38248">
    <property type="entry name" value="FUNK1 6"/>
    <property type="match status" value="1"/>
</dbReference>
<dbReference type="Pfam" id="PF17667">
    <property type="entry name" value="Pkinase_fungal"/>
    <property type="match status" value="1"/>
</dbReference>
<evidence type="ECO:0000259" key="2">
    <source>
        <dbReference type="Pfam" id="PF17667"/>
    </source>
</evidence>
<dbReference type="SUPFAM" id="SSF56112">
    <property type="entry name" value="Protein kinase-like (PK-like)"/>
    <property type="match status" value="1"/>
</dbReference>
<gene>
    <name evidence="3" type="ORF">D9611_005993</name>
</gene>
<feature type="compositionally biased region" description="Pro residues" evidence="1">
    <location>
        <begin position="114"/>
        <end position="123"/>
    </location>
</feature>
<accession>A0A8H5FLE7</accession>
<reference evidence="3 4" key="1">
    <citation type="journal article" date="2020" name="ISME J.">
        <title>Uncovering the hidden diversity of litter-decomposition mechanisms in mushroom-forming fungi.</title>
        <authorList>
            <person name="Floudas D."/>
            <person name="Bentzer J."/>
            <person name="Ahren D."/>
            <person name="Johansson T."/>
            <person name="Persson P."/>
            <person name="Tunlid A."/>
        </authorList>
    </citation>
    <scope>NUCLEOTIDE SEQUENCE [LARGE SCALE GENOMIC DNA]</scope>
    <source>
        <strain evidence="3 4">CBS 175.51</strain>
    </source>
</reference>
<dbReference type="Gene3D" id="1.10.510.10">
    <property type="entry name" value="Transferase(Phosphotransferase) domain 1"/>
    <property type="match status" value="1"/>
</dbReference>
<dbReference type="OrthoDB" id="3173036at2759"/>
<feature type="region of interest" description="Disordered" evidence="1">
    <location>
        <begin position="63"/>
        <end position="131"/>
    </location>
</feature>
<feature type="compositionally biased region" description="Low complexity" evidence="1">
    <location>
        <begin position="1098"/>
        <end position="1110"/>
    </location>
</feature>
<keyword evidence="4" id="KW-1185">Reference proteome</keyword>
<dbReference type="Proteomes" id="UP000541558">
    <property type="component" value="Unassembled WGS sequence"/>
</dbReference>
<organism evidence="3 4">
    <name type="scientific">Ephemerocybe angulata</name>
    <dbReference type="NCBI Taxonomy" id="980116"/>
    <lineage>
        <taxon>Eukaryota</taxon>
        <taxon>Fungi</taxon>
        <taxon>Dikarya</taxon>
        <taxon>Basidiomycota</taxon>
        <taxon>Agaricomycotina</taxon>
        <taxon>Agaricomycetes</taxon>
        <taxon>Agaricomycetidae</taxon>
        <taxon>Agaricales</taxon>
        <taxon>Agaricineae</taxon>
        <taxon>Psathyrellaceae</taxon>
        <taxon>Ephemerocybe</taxon>
    </lineage>
</organism>
<feature type="region of interest" description="Disordered" evidence="1">
    <location>
        <begin position="1087"/>
        <end position="1110"/>
    </location>
</feature>
<feature type="compositionally biased region" description="Polar residues" evidence="1">
    <location>
        <begin position="2361"/>
        <end position="2373"/>
    </location>
</feature>
<feature type="compositionally biased region" description="Basic residues" evidence="1">
    <location>
        <begin position="2456"/>
        <end position="2466"/>
    </location>
</feature>
<feature type="compositionally biased region" description="Basic and acidic residues" evidence="1">
    <location>
        <begin position="2402"/>
        <end position="2413"/>
    </location>
</feature>
<dbReference type="EMBL" id="JAACJK010000002">
    <property type="protein sequence ID" value="KAF5341081.1"/>
    <property type="molecule type" value="Genomic_DNA"/>
</dbReference>
<feature type="compositionally biased region" description="Basic and acidic residues" evidence="1">
    <location>
        <begin position="63"/>
        <end position="73"/>
    </location>
</feature>
<dbReference type="InterPro" id="IPR040976">
    <property type="entry name" value="Pkinase_fungal"/>
</dbReference>
<dbReference type="PROSITE" id="PS00109">
    <property type="entry name" value="PROTEIN_KINASE_TYR"/>
    <property type="match status" value="1"/>
</dbReference>
<feature type="compositionally biased region" description="Basic residues" evidence="1">
    <location>
        <begin position="2437"/>
        <end position="2448"/>
    </location>
</feature>
<dbReference type="PANTHER" id="PTHR38248:SF2">
    <property type="entry name" value="FUNK1 11"/>
    <property type="match status" value="1"/>
</dbReference>
<feature type="compositionally biased region" description="Polar residues" evidence="1">
    <location>
        <begin position="1540"/>
        <end position="1556"/>
    </location>
</feature>
<feature type="region of interest" description="Disordered" evidence="1">
    <location>
        <begin position="1531"/>
        <end position="1560"/>
    </location>
</feature>
<feature type="region of interest" description="Disordered" evidence="1">
    <location>
        <begin position="1724"/>
        <end position="1751"/>
    </location>
</feature>
<sequence length="2466" mass="270120">MSTSSSSKKAAMDPAEAVRLSYDKLKMTAICPLCKETVKLGKGGLGNYKIHEASPKCQDARKKLENVSKEKPQKSLLGFLKRKPAPNPSLSQAPVPNLPAIPGPSRQPITPNATPAPLPPPPALNKSPAPQRPASLFVSHLRALIEALPTSVPEAVEGGPLAGFAGNPEHCDMPDIASEDLWEEVLNGVMKAGLGWGTETDPRSLVQRGRWGMDGLLAFVEYFVTKRNVDPGLFEGKLNRLMEAMELMGTVEGGNNTASQEKEANGVGAESQVVLWSGKTSGGETAAGKEVVVAREQRRRSVTPDINEIEIISVNRPIPTRASATQHLCQGYRMHVPADKTPHSWYPLQLHDSQPLPWDPSFQRGELFLISHGCTGRMRQPGVPCGPCASLVSSPVIAGIEARMNTKPHASTPYAYLPAHDLIETLRTKNTQIQTLRLKGMNHIIARVDRVIHAALKKKRGVVGILEQVALAAKGVYKVKSFTERDRMLGKLLWRLGGDRVGHIAYRALGLPSVSTMRDSSAKIPITPSAGRPTVRTVARNTLGVLDGVLAVMKNQPNVRHAVLMFDELACEKRIRWNPRTNEFLGVCREHGPKVALEFGSEKDVEELFKALDKGEIHYASEATIGALGILCNDNRLYSARPILISGDCKKETGSEHAVVLQSVLDGVNSVKSTTNLRVVSIASDGEARRGSALVQMTFKNRLPETSDIYPLLAPLSLLNLHVGVDDLTCDKDWKHIFKRFRNLLLRDRGIIIDGFRITPAITKTHLRTNAASAEHLNAVFNPNDLQDVKLAFDLLRDIWSLPPLPDSSDDNTGPKPGFQQGREALRILGKLLHHLVFAYLCVDLTLSEQLEHLSAAAHLAFVLYKQHGSSFIPTLLYIDIIIMIKNVFFCVAKAKCDTPDAYFFIILLGTDRIEIHFGILRTVIGNDCNLDIIQISDRTGGVIDVADILAKNPEWDRGPRRMRVPTLTAESKEVPQSSDHLSPKHYKNDMSLKSVTPLTCWRRGREIAEAEYPAAVDILKEAERAGDVDMLAPNGELLVAAPLSQDDVDESSEALLLHSDHVERPQSTDEEEDARMDIEDELEALGMEPDTEESTPATEGSTTSTNATTAKVEHTIMINNKKISKSRILSMMNRYRRHTASADRLKRVQDIERFQASQADVTATYNSDSNLLLIHDPIATLLWCDKRIWLVVGEVNGIQYDGEAMESLGHNLLAESAAKISVQLLGMRPATSDDDENQQNDWRTYSSLAFRSLDVSGKAIETLDPTVATRESRSFYLLQTPFLIATTALLLSRLSLVELKTLPKVATTNEFPYRERSGRVCFLGDTGDKDLTDIASANTAECSQCIPAVKLDLSQGQRVLEHVGCHVLFDPLATESTAEPCGLCLRSPDRCKWFVAKGRGSKANLRVDNERSGGCGRPISYVYGVAATSSPASPCSNVPLRCPLCSKAEPAVWRYNLHHHLVTSHPTCSPADYASLWTISASEMTAMKKLWANRQPKAPKRTRKSNAPKLVVSEAHTSLAIPATILASDAQDQPDELSDASSPPQDDNDLPSNFDSEGGAHLHISDAISAWNDEPLVESGFGSGGAPSVSTGMDVVDDAVSRGSEVEAAGQVGTEDGCSTMVDNGQVVSMEEPTDPTSTPIATVTTVPTETPIDVDIVPTQNPSDSSQGVQPELGVGKRVRKRRLLGDESGGALNVCISSVPSEFPGSSPLNCTSPAAALQNATPIPHERPQSTLRMKRPHNSTDSAFLGGSSDSLSGLKLEIGDEISIVSETWIHSLYGDLCNQADIDSFLASPASGYQKRDCCWADLSPTPASKEALLVPVWRIISRILSKLGEPCEEGVARKLISSEASISKVGAFRPVICVKGVGPSFEAPRDGANISYSNLASVIDLELENEVNDPDRIIQAALYCKHMAKMQPNRNFIRSLIVTERSFRLIHYDRSGFYVSPLINMHQHPHTFVRVVLGLSSPSEAVLGFDTSVQWTCDPKTGRKTAGTIETVDEDGQTIVYKLQMDRPPLIRESLCGRGTTCWYATHPGTGEEVLIKDAWREADKPSEFAFLKAARGVEGVVQMHSFQDLCAETKVYRPSNFVWKNSVSRIKSRVVMQVYGRSLEHFTSRFQAISALRDAIHGHRGLLAKSILHRDVSLQNILMSIKSGAAPGARGTLIDLDMAAWTHTDISVLRAELGIGTRRFQSTAVLRNMLLKVPAVHDHLDDIESFFYVLCHLILLFESPGKRIEERDEQLSKLEMKEPEYAADVRGSILYGPWCCSPWWGKATEELLTGFQALLIPMVRQKNVFRQKYSCSKEERRDLLEAFGKEIGVDVYEKVLKLFDTALTAYEREDRAAEGSTLPPTAPLATVDPSTTSKLSSSQATRKRRSEEDHPDVSPSKRVRASPNLKVVLEVEKVGQERHASARSPPIAVAAETGAPPPCGPSKAKPRAPPKRRTRAQGASPKPVRRSARLNRA</sequence>
<comment type="caution">
    <text evidence="3">The sequence shown here is derived from an EMBL/GenBank/DDBJ whole genome shotgun (WGS) entry which is preliminary data.</text>
</comment>
<dbReference type="GO" id="GO:0004672">
    <property type="term" value="F:protein kinase activity"/>
    <property type="evidence" value="ECO:0007669"/>
    <property type="project" value="InterPro"/>
</dbReference>
<proteinExistence type="predicted"/>
<evidence type="ECO:0000256" key="1">
    <source>
        <dbReference type="SAM" id="MobiDB-lite"/>
    </source>
</evidence>
<protein>
    <recommendedName>
        <fullName evidence="2">Fungal-type protein kinase domain-containing protein</fullName>
    </recommendedName>
</protein>
<name>A0A8H5FLE7_9AGAR</name>
<feature type="domain" description="Fungal-type protein kinase" evidence="2">
    <location>
        <begin position="1880"/>
        <end position="2225"/>
    </location>
</feature>
<dbReference type="InterPro" id="IPR011009">
    <property type="entry name" value="Kinase-like_dom_sf"/>
</dbReference>
<dbReference type="InterPro" id="IPR008266">
    <property type="entry name" value="Tyr_kinase_AS"/>
</dbReference>